<dbReference type="InterPro" id="IPR002082">
    <property type="entry name" value="Asp_carbamoyltransf"/>
</dbReference>
<dbReference type="KEGG" id="msea:METESE_32780"/>
<dbReference type="Proteomes" id="UP001228113">
    <property type="component" value="Chromosome"/>
</dbReference>
<dbReference type="PANTHER" id="PTHR45753">
    <property type="entry name" value="ORNITHINE CARBAMOYLTRANSFERASE, MITOCHONDRIAL"/>
    <property type="match status" value="1"/>
</dbReference>
<evidence type="ECO:0000313" key="11">
    <source>
        <dbReference type="Proteomes" id="UP001228113"/>
    </source>
</evidence>
<dbReference type="EMBL" id="AP027081">
    <property type="protein sequence ID" value="BDU78320.1"/>
    <property type="molecule type" value="Genomic_DNA"/>
</dbReference>
<evidence type="ECO:0000256" key="4">
    <source>
        <dbReference type="ARBA" id="ARBA00022975"/>
    </source>
</evidence>
<dbReference type="PRINTS" id="PR00100">
    <property type="entry name" value="AOTCASE"/>
</dbReference>
<gene>
    <name evidence="7 10" type="primary">pyrB</name>
    <name evidence="10" type="ORF">METESE_32780</name>
</gene>
<dbReference type="Pfam" id="PF02729">
    <property type="entry name" value="OTCace_N"/>
    <property type="match status" value="1"/>
</dbReference>
<dbReference type="GO" id="GO:0044205">
    <property type="term" value="P:'de novo' UMP biosynthetic process"/>
    <property type="evidence" value="ECO:0007669"/>
    <property type="project" value="UniProtKB-UniRule"/>
</dbReference>
<reference evidence="10" key="1">
    <citation type="journal article" date="2023" name="Int. J. Syst. Evol. Microbiol.">
        <title>Mesoterricola silvestris gen. nov., sp. nov., Mesoterricola sediminis sp. nov., Geothrix oryzae sp. nov., Geothrix edaphica sp. nov., Geothrix rubra sp. nov., and Geothrix limicola sp. nov., six novel members of Acidobacteriota isolated from soils.</title>
        <authorList>
            <person name="Itoh H."/>
            <person name="Sugisawa Y."/>
            <person name="Mise K."/>
            <person name="Xu Z."/>
            <person name="Kuniyasu M."/>
            <person name="Ushijima N."/>
            <person name="Kawano K."/>
            <person name="Kobayashi E."/>
            <person name="Shiratori Y."/>
            <person name="Masuda Y."/>
            <person name="Senoo K."/>
        </authorList>
    </citation>
    <scope>NUCLEOTIDE SEQUENCE</scope>
    <source>
        <strain evidence="10">W786</strain>
    </source>
</reference>
<feature type="binding site" evidence="7">
    <location>
        <position position="231"/>
    </location>
    <ligand>
        <name>L-aspartate</name>
        <dbReference type="ChEBI" id="CHEBI:29991"/>
    </ligand>
</feature>
<evidence type="ECO:0000259" key="8">
    <source>
        <dbReference type="Pfam" id="PF00185"/>
    </source>
</evidence>
<dbReference type="HAMAP" id="MF_00001">
    <property type="entry name" value="Asp_carb_tr"/>
    <property type="match status" value="1"/>
</dbReference>
<feature type="binding site" evidence="7">
    <location>
        <position position="114"/>
    </location>
    <ligand>
        <name>carbamoyl phosphate</name>
        <dbReference type="ChEBI" id="CHEBI:58228"/>
    </ligand>
</feature>
<dbReference type="RefSeq" id="WP_243329192.1">
    <property type="nucleotide sequence ID" value="NZ_AP027081.1"/>
</dbReference>
<dbReference type="InterPro" id="IPR006131">
    <property type="entry name" value="Asp_carbamoyltransf_Asp/Orn-bd"/>
</dbReference>
<keyword evidence="11" id="KW-1185">Reference proteome</keyword>
<dbReference type="GO" id="GO:0016597">
    <property type="term" value="F:amino acid binding"/>
    <property type="evidence" value="ECO:0007669"/>
    <property type="project" value="InterPro"/>
</dbReference>
<evidence type="ECO:0000256" key="2">
    <source>
        <dbReference type="ARBA" id="ARBA00008896"/>
    </source>
</evidence>
<protein>
    <recommendedName>
        <fullName evidence="7">Aspartate carbamoyltransferase</fullName>
        <ecNumber evidence="7">2.1.3.2</ecNumber>
    </recommendedName>
    <alternativeName>
        <fullName evidence="7">Aspartate transcarbamylase</fullName>
        <shortName evidence="7">ATCase</shortName>
    </alternativeName>
</protein>
<dbReference type="AlphaFoldDB" id="A0AA48KER0"/>
<evidence type="ECO:0000256" key="5">
    <source>
        <dbReference type="ARBA" id="ARBA00043884"/>
    </source>
</evidence>
<evidence type="ECO:0000259" key="9">
    <source>
        <dbReference type="Pfam" id="PF02729"/>
    </source>
</evidence>
<keyword evidence="4 7" id="KW-0665">Pyrimidine biosynthesis</keyword>
<evidence type="ECO:0000256" key="6">
    <source>
        <dbReference type="ARBA" id="ARBA00048859"/>
    </source>
</evidence>
<dbReference type="Gene3D" id="3.40.50.1370">
    <property type="entry name" value="Aspartate/ornithine carbamoyltransferase"/>
    <property type="match status" value="2"/>
</dbReference>
<feature type="binding site" evidence="7">
    <location>
        <position position="64"/>
    </location>
    <ligand>
        <name>carbamoyl phosphate</name>
        <dbReference type="ChEBI" id="CHEBI:58228"/>
    </ligand>
</feature>
<dbReference type="InterPro" id="IPR036901">
    <property type="entry name" value="Asp/Orn_carbamoylTrfase_sf"/>
</dbReference>
<accession>A0AA48KER0</accession>
<dbReference type="InterPro" id="IPR006132">
    <property type="entry name" value="Asp/Orn_carbamoyltranf_P-bd"/>
</dbReference>
<dbReference type="GO" id="GO:0005829">
    <property type="term" value="C:cytosol"/>
    <property type="evidence" value="ECO:0007669"/>
    <property type="project" value="TreeGrafter"/>
</dbReference>
<evidence type="ECO:0000313" key="10">
    <source>
        <dbReference type="EMBL" id="BDU78320.1"/>
    </source>
</evidence>
<dbReference type="PRINTS" id="PR00101">
    <property type="entry name" value="ATCASE"/>
</dbReference>
<feature type="domain" description="Aspartate/ornithine carbamoyltransferase carbamoyl-P binding" evidence="9">
    <location>
        <begin position="11"/>
        <end position="154"/>
    </location>
</feature>
<feature type="binding site" evidence="7">
    <location>
        <position position="65"/>
    </location>
    <ligand>
        <name>carbamoyl phosphate</name>
        <dbReference type="ChEBI" id="CHEBI:58228"/>
    </ligand>
</feature>
<keyword evidence="3 7" id="KW-0808">Transferase</keyword>
<proteinExistence type="inferred from homology"/>
<dbReference type="EC" id="2.1.3.2" evidence="7"/>
<feature type="binding site" evidence="7">
    <location>
        <position position="272"/>
    </location>
    <ligand>
        <name>carbamoyl phosphate</name>
        <dbReference type="ChEBI" id="CHEBI:58228"/>
    </ligand>
</feature>
<dbReference type="InterPro" id="IPR006130">
    <property type="entry name" value="Asp/Orn_carbamoylTrfase"/>
</dbReference>
<evidence type="ECO:0000256" key="1">
    <source>
        <dbReference type="ARBA" id="ARBA00004852"/>
    </source>
</evidence>
<feature type="binding site" evidence="7">
    <location>
        <position position="175"/>
    </location>
    <ligand>
        <name>L-aspartate</name>
        <dbReference type="ChEBI" id="CHEBI:29991"/>
    </ligand>
</feature>
<evidence type="ECO:0000256" key="3">
    <source>
        <dbReference type="ARBA" id="ARBA00022679"/>
    </source>
</evidence>
<dbReference type="SUPFAM" id="SSF53671">
    <property type="entry name" value="Aspartate/ornithine carbamoyltransferase"/>
    <property type="match status" value="1"/>
</dbReference>
<dbReference type="NCBIfam" id="NF002032">
    <property type="entry name" value="PRK00856.1"/>
    <property type="match status" value="1"/>
</dbReference>
<feature type="domain" description="Aspartate/ornithine carbamoyltransferase Asp/Orn-binding" evidence="8">
    <location>
        <begin position="161"/>
        <end position="310"/>
    </location>
</feature>
<comment type="subunit">
    <text evidence="7">Heterododecamer (2C3:3R2) of six catalytic PyrB chains organized as two trimers (C3), and six regulatory PyrI chains organized as three dimers (R2).</text>
</comment>
<dbReference type="GO" id="GO:0004070">
    <property type="term" value="F:aspartate carbamoyltransferase activity"/>
    <property type="evidence" value="ECO:0007669"/>
    <property type="project" value="UniProtKB-UniRule"/>
</dbReference>
<dbReference type="GO" id="GO:0006520">
    <property type="term" value="P:amino acid metabolic process"/>
    <property type="evidence" value="ECO:0007669"/>
    <property type="project" value="InterPro"/>
</dbReference>
<dbReference type="NCBIfam" id="TIGR00670">
    <property type="entry name" value="asp_carb_tr"/>
    <property type="match status" value="1"/>
</dbReference>
<comment type="similarity">
    <text evidence="2 7">Belongs to the aspartate/ornithine carbamoyltransferase superfamily. ATCase family.</text>
</comment>
<name>A0AA48KER0_9BACT</name>
<dbReference type="FunFam" id="3.40.50.1370:FF:000007">
    <property type="entry name" value="Aspartate carbamoyltransferase"/>
    <property type="match status" value="1"/>
</dbReference>
<feature type="binding site" evidence="7">
    <location>
        <position position="142"/>
    </location>
    <ligand>
        <name>carbamoyl phosphate</name>
        <dbReference type="ChEBI" id="CHEBI:58228"/>
    </ligand>
</feature>
<feature type="binding site" evidence="7">
    <location>
        <position position="273"/>
    </location>
    <ligand>
        <name>carbamoyl phosphate</name>
        <dbReference type="ChEBI" id="CHEBI:58228"/>
    </ligand>
</feature>
<dbReference type="Pfam" id="PF00185">
    <property type="entry name" value="OTCace"/>
    <property type="match status" value="1"/>
</dbReference>
<feature type="binding site" evidence="7">
    <location>
        <position position="145"/>
    </location>
    <ligand>
        <name>carbamoyl phosphate</name>
        <dbReference type="ChEBI" id="CHEBI:58228"/>
    </ligand>
</feature>
<dbReference type="GO" id="GO:0006207">
    <property type="term" value="P:'de novo' pyrimidine nucleobase biosynthetic process"/>
    <property type="evidence" value="ECO:0007669"/>
    <property type="project" value="InterPro"/>
</dbReference>
<comment type="function">
    <text evidence="5 7">Catalyzes the condensation of carbamoyl phosphate and aspartate to form carbamoyl aspartate and inorganic phosphate, the committed step in the de novo pyrimidine nucleotide biosynthesis pathway.</text>
</comment>
<comment type="catalytic activity">
    <reaction evidence="6 7">
        <text>carbamoyl phosphate + L-aspartate = N-carbamoyl-L-aspartate + phosphate + H(+)</text>
        <dbReference type="Rhea" id="RHEA:20013"/>
        <dbReference type="ChEBI" id="CHEBI:15378"/>
        <dbReference type="ChEBI" id="CHEBI:29991"/>
        <dbReference type="ChEBI" id="CHEBI:32814"/>
        <dbReference type="ChEBI" id="CHEBI:43474"/>
        <dbReference type="ChEBI" id="CHEBI:58228"/>
        <dbReference type="EC" id="2.1.3.2"/>
    </reaction>
</comment>
<feature type="binding site" evidence="7">
    <location>
        <position position="92"/>
    </location>
    <ligand>
        <name>L-aspartate</name>
        <dbReference type="ChEBI" id="CHEBI:29991"/>
    </ligand>
</feature>
<evidence type="ECO:0000256" key="7">
    <source>
        <dbReference type="HAMAP-Rule" id="MF_00001"/>
    </source>
</evidence>
<organism evidence="10 11">
    <name type="scientific">Mesoterricola sediminis</name>
    <dbReference type="NCBI Taxonomy" id="2927980"/>
    <lineage>
        <taxon>Bacteria</taxon>
        <taxon>Pseudomonadati</taxon>
        <taxon>Acidobacteriota</taxon>
        <taxon>Holophagae</taxon>
        <taxon>Holophagales</taxon>
        <taxon>Holophagaceae</taxon>
        <taxon>Mesoterricola</taxon>
    </lineage>
</organism>
<dbReference type="PROSITE" id="PS00097">
    <property type="entry name" value="CARBAMOYLTRANSFERASE"/>
    <property type="match status" value="1"/>
</dbReference>
<comment type="pathway">
    <text evidence="1 7">Pyrimidine metabolism; UMP biosynthesis via de novo pathway; (S)-dihydroorotate from bicarbonate: step 2/3.</text>
</comment>
<sequence length="319" mass="35499">MPQNRYVFPHRHLLGIEPLSPEDITHILDQARAFEEVCERPEIKIVPALRKRLIVNLFFENSTRTRNSFEIAEKRLSAEIINFDADTSSLSKGETLIDTALNLEAMHPDLIVMRHSAPGAHALLARHMKASIVNAGDGAHEHPTQALLDAYTLRKRFGKLEGLRIAIVGDIRNSRVVRSNLWLLTKMGAHVTLVGPPTLVPRELKATWPDIEITHDLDAALPSQDAVMMLRCQFERGTGAFIPGQGEYVRFFQLNARRMGLARPDVAVLHPGPINRGVEITSEVADGPNNLILDQVTNGVPVRMAVLYLLCNPHGEQVP</sequence>
<dbReference type="PANTHER" id="PTHR45753:SF6">
    <property type="entry name" value="ASPARTATE CARBAMOYLTRANSFERASE"/>
    <property type="match status" value="1"/>
</dbReference>